<reference evidence="7 8" key="1">
    <citation type="submission" date="2013-06" db="EMBL/GenBank/DDBJ databases">
        <title>Draft genome sequence of Thauera terpenica.</title>
        <authorList>
            <person name="Liu B."/>
            <person name="Frostegard A.H."/>
            <person name="Shapleigh J.P."/>
        </authorList>
    </citation>
    <scope>NUCLEOTIDE SEQUENCE [LARGE SCALE GENOMIC DNA]</scope>
    <source>
        <strain evidence="7 8">58Eu</strain>
    </source>
</reference>
<keyword evidence="1" id="KW-0812">Transmembrane</keyword>
<feature type="domain" description="EAL" evidence="4">
    <location>
        <begin position="558"/>
        <end position="813"/>
    </location>
</feature>
<dbReference type="SUPFAM" id="SSF141868">
    <property type="entry name" value="EAL domain-like"/>
    <property type="match status" value="1"/>
</dbReference>
<dbReference type="PATRIC" id="fig|1348657.5.peg.3474"/>
<dbReference type="SMART" id="SM00052">
    <property type="entry name" value="EAL"/>
    <property type="match status" value="1"/>
</dbReference>
<dbReference type="Gene3D" id="3.20.20.450">
    <property type="entry name" value="EAL domain"/>
    <property type="match status" value="1"/>
</dbReference>
<dbReference type="STRING" id="1348657.M622_07285"/>
<proteinExistence type="predicted"/>
<accession>S9ZHQ1</accession>
<dbReference type="eggNOG" id="COG5001">
    <property type="taxonomic scope" value="Bacteria"/>
</dbReference>
<evidence type="ECO:0000259" key="5">
    <source>
        <dbReference type="PROSITE" id="PS50885"/>
    </source>
</evidence>
<dbReference type="SUPFAM" id="SSF55073">
    <property type="entry name" value="Nucleotide cyclase"/>
    <property type="match status" value="1"/>
</dbReference>
<dbReference type="InterPro" id="IPR001633">
    <property type="entry name" value="EAL_dom"/>
</dbReference>
<dbReference type="Proteomes" id="UP000015455">
    <property type="component" value="Unassembled WGS sequence"/>
</dbReference>
<dbReference type="AlphaFoldDB" id="S9ZHQ1"/>
<comment type="caution">
    <text evidence="7">The sequence shown here is derived from an EMBL/GenBank/DDBJ whole genome shotgun (WGS) entry which is preliminary data.</text>
</comment>
<dbReference type="InterPro" id="IPR043128">
    <property type="entry name" value="Rev_trsase/Diguanyl_cyclase"/>
</dbReference>
<dbReference type="SUPFAM" id="SSF158472">
    <property type="entry name" value="HAMP domain-like"/>
    <property type="match status" value="1"/>
</dbReference>
<dbReference type="NCBIfam" id="TIGR00229">
    <property type="entry name" value="sensory_box"/>
    <property type="match status" value="1"/>
</dbReference>
<dbReference type="SMART" id="SM00267">
    <property type="entry name" value="GGDEF"/>
    <property type="match status" value="1"/>
</dbReference>
<dbReference type="InterPro" id="IPR001610">
    <property type="entry name" value="PAC"/>
</dbReference>
<dbReference type="OrthoDB" id="9813903at2"/>
<dbReference type="InterPro" id="IPR029787">
    <property type="entry name" value="Nucleotide_cyclase"/>
</dbReference>
<feature type="domain" description="HAMP" evidence="5">
    <location>
        <begin position="187"/>
        <end position="239"/>
    </location>
</feature>
<dbReference type="CDD" id="cd00130">
    <property type="entry name" value="PAS"/>
    <property type="match status" value="1"/>
</dbReference>
<dbReference type="SMART" id="SM00304">
    <property type="entry name" value="HAMP"/>
    <property type="match status" value="1"/>
</dbReference>
<dbReference type="Gene3D" id="6.10.340.10">
    <property type="match status" value="1"/>
</dbReference>
<feature type="domain" description="PAS" evidence="2">
    <location>
        <begin position="251"/>
        <end position="323"/>
    </location>
</feature>
<dbReference type="PROSITE" id="PS50883">
    <property type="entry name" value="EAL"/>
    <property type="match status" value="1"/>
</dbReference>
<dbReference type="InterPro" id="IPR035965">
    <property type="entry name" value="PAS-like_dom_sf"/>
</dbReference>
<evidence type="ECO:0000256" key="1">
    <source>
        <dbReference type="SAM" id="Phobius"/>
    </source>
</evidence>
<dbReference type="InterPro" id="IPR003660">
    <property type="entry name" value="HAMP_dom"/>
</dbReference>
<dbReference type="PROSITE" id="PS50112">
    <property type="entry name" value="PAS"/>
    <property type="match status" value="1"/>
</dbReference>
<dbReference type="GO" id="GO:0007165">
    <property type="term" value="P:signal transduction"/>
    <property type="evidence" value="ECO:0007669"/>
    <property type="project" value="InterPro"/>
</dbReference>
<dbReference type="PROSITE" id="PS50885">
    <property type="entry name" value="HAMP"/>
    <property type="match status" value="1"/>
</dbReference>
<dbReference type="InterPro" id="IPR000700">
    <property type="entry name" value="PAS-assoc_C"/>
</dbReference>
<dbReference type="PROSITE" id="PS50113">
    <property type="entry name" value="PAC"/>
    <property type="match status" value="1"/>
</dbReference>
<dbReference type="InterPro" id="IPR000160">
    <property type="entry name" value="GGDEF_dom"/>
</dbReference>
<evidence type="ECO:0000313" key="7">
    <source>
        <dbReference type="EMBL" id="EPZ14051.1"/>
    </source>
</evidence>
<dbReference type="SUPFAM" id="SSF55785">
    <property type="entry name" value="PYP-like sensor domain (PAS domain)"/>
    <property type="match status" value="1"/>
</dbReference>
<gene>
    <name evidence="7" type="ORF">M622_07285</name>
</gene>
<dbReference type="Pfam" id="PF00563">
    <property type="entry name" value="EAL"/>
    <property type="match status" value="1"/>
</dbReference>
<dbReference type="CDD" id="cd01948">
    <property type="entry name" value="EAL"/>
    <property type="match status" value="1"/>
</dbReference>
<name>S9ZHQ1_9RHOO</name>
<dbReference type="eggNOG" id="COG3850">
    <property type="taxonomic scope" value="Bacteria"/>
</dbReference>
<keyword evidence="1" id="KW-1133">Transmembrane helix</keyword>
<evidence type="ECO:0000259" key="4">
    <source>
        <dbReference type="PROSITE" id="PS50883"/>
    </source>
</evidence>
<keyword evidence="8" id="KW-1185">Reference proteome</keyword>
<dbReference type="CDD" id="cd01949">
    <property type="entry name" value="GGDEF"/>
    <property type="match status" value="1"/>
</dbReference>
<dbReference type="EMBL" id="ATJV01000103">
    <property type="protein sequence ID" value="EPZ14051.1"/>
    <property type="molecule type" value="Genomic_DNA"/>
</dbReference>
<protein>
    <recommendedName>
        <fullName evidence="9">Diguanylate cyclase</fullName>
    </recommendedName>
</protein>
<feature type="transmembrane region" description="Helical" evidence="1">
    <location>
        <begin position="168"/>
        <end position="189"/>
    </location>
</feature>
<dbReference type="InterPro" id="IPR013655">
    <property type="entry name" value="PAS_fold_3"/>
</dbReference>
<dbReference type="PANTHER" id="PTHR44757:SF2">
    <property type="entry name" value="BIOFILM ARCHITECTURE MAINTENANCE PROTEIN MBAA"/>
    <property type="match status" value="1"/>
</dbReference>
<dbReference type="Pfam" id="PF08447">
    <property type="entry name" value="PAS_3"/>
    <property type="match status" value="1"/>
</dbReference>
<dbReference type="Pfam" id="PF00990">
    <property type="entry name" value="GGDEF"/>
    <property type="match status" value="1"/>
</dbReference>
<dbReference type="NCBIfam" id="TIGR00254">
    <property type="entry name" value="GGDEF"/>
    <property type="match status" value="1"/>
</dbReference>
<sequence length="818" mass="90895">MSFTFRSSSIRFRLLLASTTVQVVLLSLLLANSVRLMNNAASASLDTTISQNASMLHAMATTYGEQQRYEELEDVLGELLVGASEGLVYVRIVTPDLQPLVKAGLVDMAELPEPTVIRTSFFENVFGNELVHVRRPLLLPRNEVGVLQFGVSIAGLAAARSAITEQGLAIALSEIVLTFLLLSTVGYLLTRNLGRLLAGSKAIADGHLEHRVPFFGNDELSTISRHFNIMAATLQRRMAELQDTAGRLKASEERHALAMRGANDGLWDWDLPADTAYYSDRFCEILGLAPGGLAATPDAFLDFIHADELPAYRERMIEHLKGKSSRFMMEHRVRLPDGKYRWVLTRGVARRDDSRQITRMAGSISDIDIRKRAEEQLIHDALHDGLTGLPNRALFIEHVNRALAQRRRDDDDDGEDEVAVVAINVERFSLVNDSYGHAVGDELLRRVAAHISTAIREGDVAARVGGDQFAVLLNGLSCSADALRVCETLVALPSFSVPTADRILHPRCRVGIALSEADDEDAQALLRDADNALHKARQSETAPIEFFHASMHAQAVRTIQLESDLRWALAHGGLAVHYQPIVALSDHRTASFEALVRWPHPTHGLLSPSEFIPLAETLNLIHGLGMEVLRIACADIRNWKNLPENLRARVSVNLSARQLARPMLATELLAVIDRNGLPHELIRFEVTESILARPDGPATRNLRELRHAGIEILIDDFGTGFSTLSYLHTMPCDQVKLDGSFVRSITEDRRLQAIVRRSIELAHDLGMTVVAECIEDEQQLDVLRELGCDYGQGYYFARPQDRDRTLQWMRQETEKATP</sequence>
<evidence type="ECO:0000259" key="6">
    <source>
        <dbReference type="PROSITE" id="PS50887"/>
    </source>
</evidence>
<keyword evidence="1" id="KW-0472">Membrane</keyword>
<evidence type="ECO:0008006" key="9">
    <source>
        <dbReference type="Google" id="ProtNLM"/>
    </source>
</evidence>
<dbReference type="GO" id="GO:0016020">
    <property type="term" value="C:membrane"/>
    <property type="evidence" value="ECO:0007669"/>
    <property type="project" value="InterPro"/>
</dbReference>
<evidence type="ECO:0000259" key="2">
    <source>
        <dbReference type="PROSITE" id="PS50112"/>
    </source>
</evidence>
<dbReference type="Gene3D" id="3.30.450.20">
    <property type="entry name" value="PAS domain"/>
    <property type="match status" value="1"/>
</dbReference>
<dbReference type="SMART" id="SM00091">
    <property type="entry name" value="PAS"/>
    <property type="match status" value="1"/>
</dbReference>
<dbReference type="PANTHER" id="PTHR44757">
    <property type="entry name" value="DIGUANYLATE CYCLASE DGCP"/>
    <property type="match status" value="1"/>
</dbReference>
<dbReference type="Pfam" id="PF00672">
    <property type="entry name" value="HAMP"/>
    <property type="match status" value="1"/>
</dbReference>
<feature type="domain" description="GGDEF" evidence="6">
    <location>
        <begin position="416"/>
        <end position="549"/>
    </location>
</feature>
<dbReference type="InterPro" id="IPR035919">
    <property type="entry name" value="EAL_sf"/>
</dbReference>
<dbReference type="Gene3D" id="3.30.70.270">
    <property type="match status" value="1"/>
</dbReference>
<dbReference type="SMART" id="SM00086">
    <property type="entry name" value="PAC"/>
    <property type="match status" value="1"/>
</dbReference>
<dbReference type="InterPro" id="IPR000014">
    <property type="entry name" value="PAS"/>
</dbReference>
<dbReference type="PROSITE" id="PS50887">
    <property type="entry name" value="GGDEF"/>
    <property type="match status" value="1"/>
</dbReference>
<dbReference type="InterPro" id="IPR052155">
    <property type="entry name" value="Biofilm_reg_signaling"/>
</dbReference>
<dbReference type="CDD" id="cd06225">
    <property type="entry name" value="HAMP"/>
    <property type="match status" value="1"/>
</dbReference>
<evidence type="ECO:0000313" key="8">
    <source>
        <dbReference type="Proteomes" id="UP000015455"/>
    </source>
</evidence>
<feature type="domain" description="PAC" evidence="3">
    <location>
        <begin position="327"/>
        <end position="379"/>
    </location>
</feature>
<dbReference type="RefSeq" id="WP_021250853.1">
    <property type="nucleotide sequence ID" value="NZ_ATJV01000103.1"/>
</dbReference>
<evidence type="ECO:0000259" key="3">
    <source>
        <dbReference type="PROSITE" id="PS50113"/>
    </source>
</evidence>
<organism evidence="7 8">
    <name type="scientific">Thauera terpenica 58Eu</name>
    <dbReference type="NCBI Taxonomy" id="1348657"/>
    <lineage>
        <taxon>Bacteria</taxon>
        <taxon>Pseudomonadati</taxon>
        <taxon>Pseudomonadota</taxon>
        <taxon>Betaproteobacteria</taxon>
        <taxon>Rhodocyclales</taxon>
        <taxon>Zoogloeaceae</taxon>
        <taxon>Thauera</taxon>
    </lineage>
</organism>